<dbReference type="Proteomes" id="UP001642409">
    <property type="component" value="Unassembled WGS sequence"/>
</dbReference>
<reference evidence="2 3" key="2">
    <citation type="submission" date="2024-07" db="EMBL/GenBank/DDBJ databases">
        <authorList>
            <person name="Akdeniz Z."/>
        </authorList>
    </citation>
    <scope>NUCLEOTIDE SEQUENCE [LARGE SCALE GENOMIC DNA]</scope>
</reference>
<accession>A0AA86R176</accession>
<keyword evidence="3" id="KW-1185">Reference proteome</keyword>
<comment type="caution">
    <text evidence="1">The sequence shown here is derived from an EMBL/GenBank/DDBJ whole genome shotgun (WGS) entry which is preliminary data.</text>
</comment>
<reference evidence="1" key="1">
    <citation type="submission" date="2023-06" db="EMBL/GenBank/DDBJ databases">
        <authorList>
            <person name="Kurt Z."/>
        </authorList>
    </citation>
    <scope>NUCLEOTIDE SEQUENCE</scope>
</reference>
<dbReference type="EMBL" id="CATOUU010001064">
    <property type="protein sequence ID" value="CAI9969781.1"/>
    <property type="molecule type" value="Genomic_DNA"/>
</dbReference>
<gene>
    <name evidence="2" type="ORF">HINF_LOCUS16345</name>
    <name evidence="1" type="ORF">HINF_LOCUS57426</name>
</gene>
<organism evidence="1">
    <name type="scientific">Hexamita inflata</name>
    <dbReference type="NCBI Taxonomy" id="28002"/>
    <lineage>
        <taxon>Eukaryota</taxon>
        <taxon>Metamonada</taxon>
        <taxon>Diplomonadida</taxon>
        <taxon>Hexamitidae</taxon>
        <taxon>Hexamitinae</taxon>
        <taxon>Hexamita</taxon>
    </lineage>
</organism>
<evidence type="ECO:0000313" key="2">
    <source>
        <dbReference type="EMBL" id="CAL5999710.1"/>
    </source>
</evidence>
<proteinExistence type="predicted"/>
<name>A0AA86R176_9EUKA</name>
<dbReference type="AlphaFoldDB" id="A0AA86R176"/>
<evidence type="ECO:0000313" key="1">
    <source>
        <dbReference type="EMBL" id="CAI9969781.1"/>
    </source>
</evidence>
<protein>
    <submittedName>
        <fullName evidence="2">Hypothetical_protein</fullName>
    </submittedName>
</protein>
<dbReference type="EMBL" id="CAXDID020000040">
    <property type="protein sequence ID" value="CAL5999710.1"/>
    <property type="molecule type" value="Genomic_DNA"/>
</dbReference>
<sequence>MQYGGLIAILISSNVQIKDITFQQFDQWTTSYTQLSGQIIGFINGKQNRVQIKQLCFDYRLQSNANTNSFYGFGLIGYVEGIIQMQSANINYEALNQGVFNEFGSIGITSNNCESALLHEIYIQFKMANNYGQNISSLVASQLATNWSVNEISINNSCVIGVRTGFISGQAQNNGTVENIQIYSSLSYANGTVYHSFSASIIGFTEIYTQIYIVYVNTIKTNVSSISNSGWCALAGVVIGEQQPGGKLYIKNILVNNSIILANATVDYSCSGGIIAKLFSVVVMQNCNVTNTVINSSQQSQNVSFSGSFVSFVSQSYIAGLPSQLQINACNSDKTHIFSKADNISYSGGIVGYSYISILEVNNVIVCNIVIIGQSLQIQSKITANYYLSTVQILNSQSFGMNIINNVQVGNCVLINNINSQSGC</sequence>
<evidence type="ECO:0000313" key="3">
    <source>
        <dbReference type="Proteomes" id="UP001642409"/>
    </source>
</evidence>